<accession>A0A4P6K5K1</accession>
<dbReference type="AlphaFoldDB" id="A0A4P6K5K1"/>
<dbReference type="InterPro" id="IPR050109">
    <property type="entry name" value="HTH-type_TetR-like_transc_reg"/>
</dbReference>
<keyword evidence="2 4" id="KW-0238">DNA-binding</keyword>
<evidence type="ECO:0000256" key="5">
    <source>
        <dbReference type="SAM" id="MobiDB-lite"/>
    </source>
</evidence>
<keyword evidence="3" id="KW-0804">Transcription</keyword>
<protein>
    <submittedName>
        <fullName evidence="7">TetR/AcrR family transcriptional regulator</fullName>
    </submittedName>
</protein>
<evidence type="ECO:0000256" key="1">
    <source>
        <dbReference type="ARBA" id="ARBA00023015"/>
    </source>
</evidence>
<organism evidence="7 8">
    <name type="scientific">Ktedonosporobacter rubrisoli</name>
    <dbReference type="NCBI Taxonomy" id="2509675"/>
    <lineage>
        <taxon>Bacteria</taxon>
        <taxon>Bacillati</taxon>
        <taxon>Chloroflexota</taxon>
        <taxon>Ktedonobacteria</taxon>
        <taxon>Ktedonobacterales</taxon>
        <taxon>Ktedonosporobacteraceae</taxon>
        <taxon>Ktedonosporobacter</taxon>
    </lineage>
</organism>
<evidence type="ECO:0000256" key="2">
    <source>
        <dbReference type="ARBA" id="ARBA00023125"/>
    </source>
</evidence>
<dbReference type="PANTHER" id="PTHR30055:SF148">
    <property type="entry name" value="TETR-FAMILY TRANSCRIPTIONAL REGULATOR"/>
    <property type="match status" value="1"/>
</dbReference>
<evidence type="ECO:0000259" key="6">
    <source>
        <dbReference type="PROSITE" id="PS50977"/>
    </source>
</evidence>
<dbReference type="GO" id="GO:0003700">
    <property type="term" value="F:DNA-binding transcription factor activity"/>
    <property type="evidence" value="ECO:0007669"/>
    <property type="project" value="TreeGrafter"/>
</dbReference>
<sequence length="234" mass="26265">MQPFVALSKKREYTRSMSTHPSHKADASKSIQTSEQARGRRQRSGGRSARVQAAVFEATLELLGEQGYEALNFATIAQRAGIHKTSLYRRWETKEQLVLDAVESQVTKEFPLPNTGSLRSDLIHLVRYLSAFLQSAVGQALLQMAFASRREPAIGSFPKNYWQHRYPYLRPLFDRAIARGELAAQTDLQLLFEMLLGVLYVRAFVLGESLDETLPERIVDLVLADGGARKPATT</sequence>
<evidence type="ECO:0000256" key="4">
    <source>
        <dbReference type="PROSITE-ProRule" id="PRU00335"/>
    </source>
</evidence>
<dbReference type="PROSITE" id="PS50977">
    <property type="entry name" value="HTH_TETR_2"/>
    <property type="match status" value="1"/>
</dbReference>
<dbReference type="OrthoDB" id="9796019at2"/>
<dbReference type="GO" id="GO:0000976">
    <property type="term" value="F:transcription cis-regulatory region binding"/>
    <property type="evidence" value="ECO:0007669"/>
    <property type="project" value="TreeGrafter"/>
</dbReference>
<feature type="DNA-binding region" description="H-T-H motif" evidence="4">
    <location>
        <begin position="72"/>
        <end position="91"/>
    </location>
</feature>
<dbReference type="Pfam" id="PF16859">
    <property type="entry name" value="TetR_C_11"/>
    <property type="match status" value="1"/>
</dbReference>
<evidence type="ECO:0000313" key="7">
    <source>
        <dbReference type="EMBL" id="QBD83243.1"/>
    </source>
</evidence>
<dbReference type="InterPro" id="IPR036271">
    <property type="entry name" value="Tet_transcr_reg_TetR-rel_C_sf"/>
</dbReference>
<evidence type="ECO:0000313" key="8">
    <source>
        <dbReference type="Proteomes" id="UP000290365"/>
    </source>
</evidence>
<proteinExistence type="predicted"/>
<evidence type="ECO:0000256" key="3">
    <source>
        <dbReference type="ARBA" id="ARBA00023163"/>
    </source>
</evidence>
<dbReference type="SUPFAM" id="SSF46689">
    <property type="entry name" value="Homeodomain-like"/>
    <property type="match status" value="1"/>
</dbReference>
<gene>
    <name evidence="7" type="ORF">EPA93_47690</name>
</gene>
<dbReference type="PANTHER" id="PTHR30055">
    <property type="entry name" value="HTH-TYPE TRANSCRIPTIONAL REGULATOR RUTR"/>
    <property type="match status" value="1"/>
</dbReference>
<dbReference type="Gene3D" id="1.10.357.10">
    <property type="entry name" value="Tetracycline Repressor, domain 2"/>
    <property type="match status" value="1"/>
</dbReference>
<dbReference type="EMBL" id="CP035758">
    <property type="protein sequence ID" value="QBD83243.1"/>
    <property type="molecule type" value="Genomic_DNA"/>
</dbReference>
<feature type="region of interest" description="Disordered" evidence="5">
    <location>
        <begin position="7"/>
        <end position="48"/>
    </location>
</feature>
<feature type="domain" description="HTH tetR-type" evidence="6">
    <location>
        <begin position="49"/>
        <end position="109"/>
    </location>
</feature>
<dbReference type="Proteomes" id="UP000290365">
    <property type="component" value="Chromosome"/>
</dbReference>
<dbReference type="InterPro" id="IPR001647">
    <property type="entry name" value="HTH_TetR"/>
</dbReference>
<dbReference type="SUPFAM" id="SSF48498">
    <property type="entry name" value="Tetracyclin repressor-like, C-terminal domain"/>
    <property type="match status" value="1"/>
</dbReference>
<dbReference type="KEGG" id="kbs:EPA93_47690"/>
<dbReference type="InterPro" id="IPR009057">
    <property type="entry name" value="Homeodomain-like_sf"/>
</dbReference>
<name>A0A4P6K5K1_KTERU</name>
<dbReference type="PRINTS" id="PR00455">
    <property type="entry name" value="HTHTETR"/>
</dbReference>
<dbReference type="Gene3D" id="1.10.10.60">
    <property type="entry name" value="Homeodomain-like"/>
    <property type="match status" value="1"/>
</dbReference>
<keyword evidence="8" id="KW-1185">Reference proteome</keyword>
<dbReference type="InterPro" id="IPR011075">
    <property type="entry name" value="TetR_C"/>
</dbReference>
<keyword evidence="1" id="KW-0805">Transcription regulation</keyword>
<reference evidence="7 8" key="1">
    <citation type="submission" date="2019-01" db="EMBL/GenBank/DDBJ databases">
        <title>Ktedonosporobacter rubrisoli SCAWS-G2.</title>
        <authorList>
            <person name="Huang Y."/>
            <person name="Yan B."/>
        </authorList>
    </citation>
    <scope>NUCLEOTIDE SEQUENCE [LARGE SCALE GENOMIC DNA]</scope>
    <source>
        <strain evidence="7 8">SCAWS-G2</strain>
    </source>
</reference>
<dbReference type="Pfam" id="PF00440">
    <property type="entry name" value="TetR_N"/>
    <property type="match status" value="1"/>
</dbReference>